<dbReference type="PANTHER" id="PTHR46382:SF1">
    <property type="entry name" value="PHOSPHATIDATE CYTIDYLYLTRANSFERASE"/>
    <property type="match status" value="1"/>
</dbReference>
<keyword evidence="21" id="KW-1185">Reference proteome</keyword>
<dbReference type="Pfam" id="PF01148">
    <property type="entry name" value="CTP_transf_1"/>
    <property type="match status" value="1"/>
</dbReference>
<evidence type="ECO:0000256" key="7">
    <source>
        <dbReference type="ARBA" id="ARBA00019373"/>
    </source>
</evidence>
<feature type="transmembrane region" description="Helical" evidence="19">
    <location>
        <begin position="180"/>
        <end position="199"/>
    </location>
</feature>
<evidence type="ECO:0000256" key="11">
    <source>
        <dbReference type="ARBA" id="ARBA00022692"/>
    </source>
</evidence>
<gene>
    <name evidence="20" type="ORF">SAMN05421693_11346</name>
</gene>
<keyword evidence="13 19" id="KW-1133">Transmembrane helix</keyword>
<comment type="catalytic activity">
    <reaction evidence="1 18">
        <text>a 1,2-diacyl-sn-glycero-3-phosphate + CTP + H(+) = a CDP-1,2-diacyl-sn-glycerol + diphosphate</text>
        <dbReference type="Rhea" id="RHEA:16229"/>
        <dbReference type="ChEBI" id="CHEBI:15378"/>
        <dbReference type="ChEBI" id="CHEBI:33019"/>
        <dbReference type="ChEBI" id="CHEBI:37563"/>
        <dbReference type="ChEBI" id="CHEBI:58332"/>
        <dbReference type="ChEBI" id="CHEBI:58608"/>
        <dbReference type="EC" id="2.7.7.41"/>
    </reaction>
</comment>
<evidence type="ECO:0000313" key="21">
    <source>
        <dbReference type="Proteomes" id="UP000199496"/>
    </source>
</evidence>
<keyword evidence="12 18" id="KW-0548">Nucleotidyltransferase</keyword>
<dbReference type="PANTHER" id="PTHR46382">
    <property type="entry name" value="PHOSPHATIDATE CYTIDYLYLTRANSFERASE"/>
    <property type="match status" value="1"/>
</dbReference>
<evidence type="ECO:0000256" key="10">
    <source>
        <dbReference type="ARBA" id="ARBA00022679"/>
    </source>
</evidence>
<keyword evidence="10 18" id="KW-0808">Transferase</keyword>
<proteinExistence type="inferred from homology"/>
<dbReference type="RefSeq" id="WP_202906225.1">
    <property type="nucleotide sequence ID" value="NZ_FOFO01000013.1"/>
</dbReference>
<evidence type="ECO:0000256" key="16">
    <source>
        <dbReference type="ARBA" id="ARBA00023209"/>
    </source>
</evidence>
<organism evidence="20 21">
    <name type="scientific">Ectothiorhodospira magna</name>
    <dbReference type="NCBI Taxonomy" id="867345"/>
    <lineage>
        <taxon>Bacteria</taxon>
        <taxon>Pseudomonadati</taxon>
        <taxon>Pseudomonadota</taxon>
        <taxon>Gammaproteobacteria</taxon>
        <taxon>Chromatiales</taxon>
        <taxon>Ectothiorhodospiraceae</taxon>
        <taxon>Ectothiorhodospira</taxon>
    </lineage>
</organism>
<dbReference type="GO" id="GO:0004605">
    <property type="term" value="F:phosphatidate cytidylyltransferase activity"/>
    <property type="evidence" value="ECO:0007669"/>
    <property type="project" value="UniProtKB-EC"/>
</dbReference>
<evidence type="ECO:0000256" key="8">
    <source>
        <dbReference type="ARBA" id="ARBA00022475"/>
    </source>
</evidence>
<reference evidence="20 21" key="1">
    <citation type="submission" date="2016-10" db="EMBL/GenBank/DDBJ databases">
        <authorList>
            <person name="de Groot N.N."/>
        </authorList>
    </citation>
    <scope>NUCLEOTIDE SEQUENCE [LARGE SCALE GENOMIC DNA]</scope>
    <source>
        <strain evidence="20 21">B7-7</strain>
    </source>
</reference>
<comment type="subcellular location">
    <subcellularLocation>
        <location evidence="2">Cell membrane</location>
        <topology evidence="2">Multi-pass membrane protein</topology>
    </subcellularLocation>
</comment>
<feature type="transmembrane region" description="Helical" evidence="19">
    <location>
        <begin position="256"/>
        <end position="274"/>
    </location>
</feature>
<evidence type="ECO:0000256" key="17">
    <source>
        <dbReference type="ARBA" id="ARBA00023264"/>
    </source>
</evidence>
<evidence type="ECO:0000256" key="19">
    <source>
        <dbReference type="SAM" id="Phobius"/>
    </source>
</evidence>
<keyword evidence="15 19" id="KW-0472">Membrane</keyword>
<accession>A0A1H9CCV9</accession>
<dbReference type="Proteomes" id="UP000199496">
    <property type="component" value="Unassembled WGS sequence"/>
</dbReference>
<feature type="transmembrane region" description="Helical" evidence="19">
    <location>
        <begin position="140"/>
        <end position="159"/>
    </location>
</feature>
<evidence type="ECO:0000256" key="18">
    <source>
        <dbReference type="RuleBase" id="RU003938"/>
    </source>
</evidence>
<feature type="transmembrane region" description="Helical" evidence="19">
    <location>
        <begin position="205"/>
        <end position="226"/>
    </location>
</feature>
<feature type="transmembrane region" description="Helical" evidence="19">
    <location>
        <begin position="80"/>
        <end position="99"/>
    </location>
</feature>
<dbReference type="GO" id="GO:0016024">
    <property type="term" value="P:CDP-diacylglycerol biosynthetic process"/>
    <property type="evidence" value="ECO:0007669"/>
    <property type="project" value="UniProtKB-UniPathway"/>
</dbReference>
<dbReference type="EC" id="2.7.7.41" evidence="6 18"/>
<keyword evidence="16" id="KW-0594">Phospholipid biosynthesis</keyword>
<feature type="transmembrane region" description="Helical" evidence="19">
    <location>
        <begin position="111"/>
        <end position="134"/>
    </location>
</feature>
<evidence type="ECO:0000256" key="13">
    <source>
        <dbReference type="ARBA" id="ARBA00022989"/>
    </source>
</evidence>
<evidence type="ECO:0000313" key="20">
    <source>
        <dbReference type="EMBL" id="SEP98984.1"/>
    </source>
</evidence>
<dbReference type="GO" id="GO:0005886">
    <property type="term" value="C:plasma membrane"/>
    <property type="evidence" value="ECO:0007669"/>
    <property type="project" value="UniProtKB-SubCell"/>
</dbReference>
<keyword evidence="9" id="KW-0444">Lipid biosynthesis</keyword>
<evidence type="ECO:0000256" key="6">
    <source>
        <dbReference type="ARBA" id="ARBA00012487"/>
    </source>
</evidence>
<feature type="transmembrane region" description="Helical" evidence="19">
    <location>
        <begin position="28"/>
        <end position="44"/>
    </location>
</feature>
<comment type="similarity">
    <text evidence="5 18">Belongs to the CDS family.</text>
</comment>
<keyword evidence="8" id="KW-1003">Cell membrane</keyword>
<dbReference type="UniPathway" id="UPA00557">
    <property type="reaction ID" value="UER00614"/>
</dbReference>
<dbReference type="PROSITE" id="PS01315">
    <property type="entry name" value="CDS"/>
    <property type="match status" value="1"/>
</dbReference>
<evidence type="ECO:0000256" key="4">
    <source>
        <dbReference type="ARBA" id="ARBA00005189"/>
    </source>
</evidence>
<comment type="pathway">
    <text evidence="4">Lipid metabolism.</text>
</comment>
<evidence type="ECO:0000256" key="9">
    <source>
        <dbReference type="ARBA" id="ARBA00022516"/>
    </source>
</evidence>
<keyword evidence="14" id="KW-0443">Lipid metabolism</keyword>
<dbReference type="EMBL" id="FOFO01000013">
    <property type="protein sequence ID" value="SEP98984.1"/>
    <property type="molecule type" value="Genomic_DNA"/>
</dbReference>
<dbReference type="InterPro" id="IPR000374">
    <property type="entry name" value="PC_trans"/>
</dbReference>
<keyword evidence="17" id="KW-1208">Phospholipid metabolism</keyword>
<sequence>MLRQRVITGLVLAVVVFSAVLLLPSFWFGLAVFAVCLGGAWEWGRLCGLHALGRRGLYVAGIAVLTALGIWLAFGAGLLWPVVIGVLWWGLVLVVLAGYDPQARTGNQAHWRRYGLVGAGVLTLVPACIALIWLHQMQPALVLYLIMLTATADSAAYFAGRRFGRHKLAPRISPGKTREGLLGAMVAIVPFALLGAGYFQIPLALWFFFICLCLITALVSVAGDLFESVLKREAGAKDSGTLLPGHGGILDRIDSLTAAAPVFLMGLLWGAVMAR</sequence>
<keyword evidence="11 18" id="KW-0812">Transmembrane</keyword>
<protein>
    <recommendedName>
        <fullName evidence="7 18">Phosphatidate cytidylyltransferase</fullName>
        <ecNumber evidence="6 18">2.7.7.41</ecNumber>
    </recommendedName>
</protein>
<evidence type="ECO:0000256" key="15">
    <source>
        <dbReference type="ARBA" id="ARBA00023136"/>
    </source>
</evidence>
<evidence type="ECO:0000256" key="14">
    <source>
        <dbReference type="ARBA" id="ARBA00023098"/>
    </source>
</evidence>
<name>A0A1H9CCV9_9GAMM</name>
<evidence type="ECO:0000256" key="2">
    <source>
        <dbReference type="ARBA" id="ARBA00004651"/>
    </source>
</evidence>
<feature type="transmembrane region" description="Helical" evidence="19">
    <location>
        <begin position="56"/>
        <end position="74"/>
    </location>
</feature>
<dbReference type="AlphaFoldDB" id="A0A1H9CCV9"/>
<evidence type="ECO:0000256" key="3">
    <source>
        <dbReference type="ARBA" id="ARBA00005119"/>
    </source>
</evidence>
<evidence type="ECO:0000256" key="5">
    <source>
        <dbReference type="ARBA" id="ARBA00010185"/>
    </source>
</evidence>
<comment type="pathway">
    <text evidence="3 18">Phospholipid metabolism; CDP-diacylglycerol biosynthesis; CDP-diacylglycerol from sn-glycerol 3-phosphate: step 3/3.</text>
</comment>
<evidence type="ECO:0000256" key="1">
    <source>
        <dbReference type="ARBA" id="ARBA00001698"/>
    </source>
</evidence>
<dbReference type="STRING" id="867345.SAMN05421693_11346"/>
<evidence type="ECO:0000256" key="12">
    <source>
        <dbReference type="ARBA" id="ARBA00022695"/>
    </source>
</evidence>